<dbReference type="Gene3D" id="3.40.228.10">
    <property type="entry name" value="Dimethylsulfoxide Reductase, domain 2"/>
    <property type="match status" value="1"/>
</dbReference>
<feature type="domain" description="4Fe-4S Mo/W bis-MGD-type" evidence="11">
    <location>
        <begin position="25"/>
        <end position="87"/>
    </location>
</feature>
<dbReference type="InterPro" id="IPR006657">
    <property type="entry name" value="MoPterin_dinucl-bd_dom"/>
</dbReference>
<dbReference type="Gene3D" id="2.20.25.90">
    <property type="entry name" value="ADC-like domains"/>
    <property type="match status" value="1"/>
</dbReference>
<dbReference type="GO" id="GO:0051539">
    <property type="term" value="F:4 iron, 4 sulfur cluster binding"/>
    <property type="evidence" value="ECO:0007669"/>
    <property type="project" value="UniProtKB-KW"/>
</dbReference>
<sequence>MSEQTLLSLTATDAEKATSPCGLSPQLAKTTCPYCGVGCGVDIRVETDDISKERNLTQLKGTADHPANLGRLCVKGSKLLETNSLDGRLLNPTINNRTVSWQEATQHVATKFKQIIEQYGPGSVAFYVSGQLLTEDYYVANKLMKGYIGTANIDTNSRLCMSSAVSAYKRAFGADAVPCNYEDLECADLIVFIGSNAAWTHPVLFQRIEQAKKRNPDIKIVLIDPRQTGTGELADLHLAIKSGTDTALFNGLLQYLKQQDSLDQQFIEASTQGFDAALENAKEWSVERVSEFCDIPQEDVEAFYSLYAKSQRTVSAYTMGVNQSSSGTDKANSIINCHLATGKIGKEGCGPFSLTGQPNAMGGREVGGLANMLAAHMDIDNPEHRALVQSYWQSPAIPSQTGLKAVDMFDEIQQGKIKAIWIMATNPVVSMPNRGKIESALKKCEFVVVSDCVAKNDTLALADVALPATGWSEKNGTVTNSERRISRQRGILPPPGQTKHDWQIICDVAKAMGYEKGFNYLHPAEIFREHAGLTGFKNTGDRALDLSTLQSLSDEEYNNFKPVQWPLNAQNPKGTARLFTDGKFYTASEKAHFIVTQPKAPEIVVSSEFPFVLNSGRIRDQWHTMTRTGKTAELTGHIDRAFLHMHPLDAERQGICEGDFVELMSSSSEMHNDTRTGSKVIMPVKLQTQQRRGELFAPIHWSATNSSSSAIARLYSDAKDPLSGQPELKHTPVKVELCNFAHHGQLFIRGSVPHHLLNRLAGYWSSVPIEEGNLVYFASDNEILVSELHMNFPLYTEWFSSQHSNELGNERNVFALREGRFDLAIFLGSIAPKMDVNWINSLFKQTDLLDEQKSALLRAMPDPAFAQGRLICSCFKVGENTIVDAIKQGCSSVDKLGEKLKCGTNCGSCKTELKQLVSSHSVNESVTILDAELNPLKTGT</sequence>
<dbReference type="OrthoDB" id="9810782at2"/>
<dbReference type="Gene3D" id="2.40.40.20">
    <property type="match status" value="1"/>
</dbReference>
<comment type="similarity">
    <text evidence="3">Belongs to the prokaryotic molybdopterin-containing oxidoreductase family. NasA/NapA/NarB subfamily.</text>
</comment>
<dbReference type="CDD" id="cd02791">
    <property type="entry name" value="MopB_CT_Nitrate-R-NapA-like"/>
    <property type="match status" value="1"/>
</dbReference>
<comment type="caution">
    <text evidence="12">The sequence shown here is derived from an EMBL/GenBank/DDBJ whole genome shotgun (WGS) entry which is preliminary data.</text>
</comment>
<dbReference type="STRING" id="1127673.GLIP_2402"/>
<proteinExistence type="inferred from homology"/>
<keyword evidence="4" id="KW-0004">4Fe-4S</keyword>
<keyword evidence="5" id="KW-0500">Molybdenum</keyword>
<dbReference type="GO" id="GO:0016020">
    <property type="term" value="C:membrane"/>
    <property type="evidence" value="ECO:0007669"/>
    <property type="project" value="TreeGrafter"/>
</dbReference>
<keyword evidence="8" id="KW-0408">Iron</keyword>
<evidence type="ECO:0000256" key="5">
    <source>
        <dbReference type="ARBA" id="ARBA00022505"/>
    </source>
</evidence>
<accession>K6YEG4</accession>
<dbReference type="SUPFAM" id="SSF53706">
    <property type="entry name" value="Formate dehydrogenase/DMSO reductase, domains 1-3"/>
    <property type="match status" value="1"/>
</dbReference>
<dbReference type="Pfam" id="PF00384">
    <property type="entry name" value="Molybdopterin"/>
    <property type="match status" value="1"/>
</dbReference>
<evidence type="ECO:0000256" key="7">
    <source>
        <dbReference type="ARBA" id="ARBA00023002"/>
    </source>
</evidence>
<dbReference type="SUPFAM" id="SSF50692">
    <property type="entry name" value="ADC-like"/>
    <property type="match status" value="1"/>
</dbReference>
<dbReference type="PROSITE" id="PS00551">
    <property type="entry name" value="MOLYBDOPTERIN_PROK_1"/>
    <property type="match status" value="1"/>
</dbReference>
<dbReference type="RefSeq" id="WP_008844833.1">
    <property type="nucleotide sequence ID" value="NZ_BAEN01000046.1"/>
</dbReference>
<dbReference type="Pfam" id="PF04324">
    <property type="entry name" value="Fer2_BFD"/>
    <property type="match status" value="1"/>
</dbReference>
<dbReference type="GO" id="GO:0016491">
    <property type="term" value="F:oxidoreductase activity"/>
    <property type="evidence" value="ECO:0007669"/>
    <property type="project" value="UniProtKB-KW"/>
</dbReference>
<keyword evidence="6" id="KW-0479">Metal-binding</keyword>
<dbReference type="CDD" id="cd02754">
    <property type="entry name" value="MopB_Nitrate-R-NapA-like"/>
    <property type="match status" value="1"/>
</dbReference>
<dbReference type="PANTHER" id="PTHR43105:SF9">
    <property type="entry name" value="NADPH-FE(3+) OXIDOREDUCTASE SUBUNIT ALPHA"/>
    <property type="match status" value="1"/>
</dbReference>
<keyword evidence="13" id="KW-1185">Reference proteome</keyword>
<evidence type="ECO:0000256" key="6">
    <source>
        <dbReference type="ARBA" id="ARBA00022723"/>
    </source>
</evidence>
<comment type="cofactor">
    <cofactor evidence="1">
        <name>Mo-bis(molybdopterin guanine dinucleotide)</name>
        <dbReference type="ChEBI" id="CHEBI:60539"/>
    </cofactor>
</comment>
<dbReference type="PANTHER" id="PTHR43105">
    <property type="entry name" value="RESPIRATORY NITRATE REDUCTASE"/>
    <property type="match status" value="1"/>
</dbReference>
<dbReference type="AlphaFoldDB" id="K6YEG4"/>
<comment type="cofactor">
    <cofactor evidence="2">
        <name>[4Fe-4S] cluster</name>
        <dbReference type="ChEBI" id="CHEBI:49883"/>
    </cofactor>
</comment>
<evidence type="ECO:0000256" key="10">
    <source>
        <dbReference type="ARBA" id="ARBA00023063"/>
    </source>
</evidence>
<keyword evidence="10" id="KW-0534">Nitrate assimilation</keyword>
<dbReference type="InterPro" id="IPR050123">
    <property type="entry name" value="Prok_molybdopt-oxidoreductase"/>
</dbReference>
<organism evidence="12 13">
    <name type="scientific">Aliiglaciecola lipolytica E3</name>
    <dbReference type="NCBI Taxonomy" id="1127673"/>
    <lineage>
        <taxon>Bacteria</taxon>
        <taxon>Pseudomonadati</taxon>
        <taxon>Pseudomonadota</taxon>
        <taxon>Gammaproteobacteria</taxon>
        <taxon>Alteromonadales</taxon>
        <taxon>Alteromonadaceae</taxon>
        <taxon>Aliiglaciecola</taxon>
    </lineage>
</organism>
<dbReference type="Pfam" id="PF01568">
    <property type="entry name" value="Molydop_binding"/>
    <property type="match status" value="1"/>
</dbReference>
<gene>
    <name evidence="12" type="primary">narB</name>
    <name evidence="12" type="ORF">GLIP_2402</name>
</gene>
<evidence type="ECO:0000256" key="4">
    <source>
        <dbReference type="ARBA" id="ARBA00022485"/>
    </source>
</evidence>
<protein>
    <submittedName>
        <fullName evidence="12">Nitrate reductase</fullName>
    </submittedName>
</protein>
<keyword evidence="7" id="KW-0560">Oxidoreductase</keyword>
<evidence type="ECO:0000256" key="1">
    <source>
        <dbReference type="ARBA" id="ARBA00001942"/>
    </source>
</evidence>
<evidence type="ECO:0000313" key="13">
    <source>
        <dbReference type="Proteomes" id="UP000006334"/>
    </source>
</evidence>
<dbReference type="GO" id="GO:0043546">
    <property type="term" value="F:molybdopterin cofactor binding"/>
    <property type="evidence" value="ECO:0007669"/>
    <property type="project" value="InterPro"/>
</dbReference>
<dbReference type="GO" id="GO:1990204">
    <property type="term" value="C:oxidoreductase complex"/>
    <property type="evidence" value="ECO:0007669"/>
    <property type="project" value="UniProtKB-ARBA"/>
</dbReference>
<evidence type="ECO:0000313" key="12">
    <source>
        <dbReference type="EMBL" id="GAC15028.1"/>
    </source>
</evidence>
<evidence type="ECO:0000256" key="8">
    <source>
        <dbReference type="ARBA" id="ARBA00023004"/>
    </source>
</evidence>
<evidence type="ECO:0000256" key="9">
    <source>
        <dbReference type="ARBA" id="ARBA00023014"/>
    </source>
</evidence>
<dbReference type="InterPro" id="IPR041957">
    <property type="entry name" value="CT_Nitrate-R-NapA-like"/>
</dbReference>
<dbReference type="Pfam" id="PF04879">
    <property type="entry name" value="Molybdop_Fe4S4"/>
    <property type="match status" value="1"/>
</dbReference>
<dbReference type="InterPro" id="IPR007419">
    <property type="entry name" value="BFD-like_2Fe2S-bd_dom"/>
</dbReference>
<dbReference type="SMART" id="SM00926">
    <property type="entry name" value="Molybdop_Fe4S4"/>
    <property type="match status" value="1"/>
</dbReference>
<keyword evidence="9" id="KW-0411">Iron-sulfur</keyword>
<evidence type="ECO:0000256" key="3">
    <source>
        <dbReference type="ARBA" id="ARBA00008747"/>
    </source>
</evidence>
<dbReference type="GO" id="GO:0042128">
    <property type="term" value="P:nitrate assimilation"/>
    <property type="evidence" value="ECO:0007669"/>
    <property type="project" value="UniProtKB-KW"/>
</dbReference>
<dbReference type="Gene3D" id="3.40.50.740">
    <property type="match status" value="1"/>
</dbReference>
<dbReference type="Proteomes" id="UP000006334">
    <property type="component" value="Unassembled WGS sequence"/>
</dbReference>
<evidence type="ECO:0000259" key="11">
    <source>
        <dbReference type="PROSITE" id="PS51669"/>
    </source>
</evidence>
<dbReference type="InterPro" id="IPR041854">
    <property type="entry name" value="BFD-like_2Fe2S-bd_dom_sf"/>
</dbReference>
<dbReference type="eggNOG" id="COG0243">
    <property type="taxonomic scope" value="Bacteria"/>
</dbReference>
<dbReference type="GO" id="GO:0046872">
    <property type="term" value="F:metal ion binding"/>
    <property type="evidence" value="ECO:0007669"/>
    <property type="project" value="UniProtKB-KW"/>
</dbReference>
<dbReference type="InterPro" id="IPR006963">
    <property type="entry name" value="Mopterin_OxRdtase_4Fe-4S_dom"/>
</dbReference>
<evidence type="ECO:0000256" key="2">
    <source>
        <dbReference type="ARBA" id="ARBA00001966"/>
    </source>
</evidence>
<name>K6YEG4_9ALTE</name>
<dbReference type="InterPro" id="IPR009010">
    <property type="entry name" value="Asp_de-COase-like_dom_sf"/>
</dbReference>
<dbReference type="PROSITE" id="PS51669">
    <property type="entry name" value="4FE4S_MOW_BIS_MGD"/>
    <property type="match status" value="1"/>
</dbReference>
<dbReference type="InterPro" id="IPR006656">
    <property type="entry name" value="Mopterin_OxRdtase"/>
</dbReference>
<dbReference type="EMBL" id="BAEN01000046">
    <property type="protein sequence ID" value="GAC15028.1"/>
    <property type="molecule type" value="Genomic_DNA"/>
</dbReference>
<dbReference type="GO" id="GO:0045333">
    <property type="term" value="P:cellular respiration"/>
    <property type="evidence" value="ECO:0007669"/>
    <property type="project" value="UniProtKB-ARBA"/>
</dbReference>
<reference evidence="12 13" key="1">
    <citation type="journal article" date="2017" name="Antonie Van Leeuwenhoek">
        <title>Rhizobium rhizosphaerae sp. nov., a novel species isolated from rice rhizosphere.</title>
        <authorList>
            <person name="Zhao J.J."/>
            <person name="Zhang J."/>
            <person name="Zhang R.J."/>
            <person name="Zhang C.W."/>
            <person name="Yin H.Q."/>
            <person name="Zhang X.X."/>
        </authorList>
    </citation>
    <scope>NUCLEOTIDE SEQUENCE [LARGE SCALE GENOMIC DNA]</scope>
    <source>
        <strain evidence="12 13">E3</strain>
    </source>
</reference>
<dbReference type="InterPro" id="IPR027467">
    <property type="entry name" value="MopterinOxRdtase_cofactor_BS"/>
</dbReference>
<dbReference type="Gene3D" id="1.10.10.1100">
    <property type="entry name" value="BFD-like [2Fe-2S]-binding domain"/>
    <property type="match status" value="1"/>
</dbReference>